<protein>
    <submittedName>
        <fullName evidence="1">Uncharacterized protein</fullName>
    </submittedName>
</protein>
<evidence type="ECO:0000313" key="2">
    <source>
        <dbReference type="EMBL" id="KAH0571946.1"/>
    </source>
</evidence>
<dbReference type="EMBL" id="AUWU02000006">
    <property type="protein sequence ID" value="KAH0571946.1"/>
    <property type="molecule type" value="Genomic_DNA"/>
</dbReference>
<gene>
    <name evidence="1" type="ORF">SS50377_12898</name>
    <name evidence="2" type="ORF">SS50377_26146</name>
</gene>
<name>V6LTM9_9EUKA</name>
<accession>V6LTM9</accession>
<reference evidence="1 2" key="1">
    <citation type="journal article" date="2014" name="PLoS Genet.">
        <title>The Genome of Spironucleus salmonicida Highlights a Fish Pathogen Adapted to Fluctuating Environments.</title>
        <authorList>
            <person name="Xu F."/>
            <person name="Jerlstrom-Hultqvist J."/>
            <person name="Einarsson E."/>
            <person name="Astvaldsson A."/>
            <person name="Svard S.G."/>
            <person name="Andersson J.O."/>
        </authorList>
    </citation>
    <scope>NUCLEOTIDE SEQUENCE</scope>
    <source>
        <strain evidence="2">ATCC 50377</strain>
    </source>
</reference>
<dbReference type="AlphaFoldDB" id="V6LTM9"/>
<evidence type="ECO:0000313" key="1">
    <source>
        <dbReference type="EMBL" id="EST47051.1"/>
    </source>
</evidence>
<sequence length="224" mass="26378">MNLQTYPTFALLKACNSSEEVIKLARMLAVHNLYIQSTIPGKLPIITHTMPSNCQFLQFFQDQQPNIQMNYRQFVLQTTQTQMHQQIIIEVKSFGQFFDSVEQADFILFNGKVSHCFDYFNLLTKYVKDPKKRNHIGQYLIAKAIQYRKSLPVYNFDMQVNIHQIKEYCEKDINIEHWIEAVTNNQFKLLQGRLDASKQFAILQSTFHCETTAQQLYNFMDNVK</sequence>
<reference evidence="2" key="2">
    <citation type="submission" date="2020-12" db="EMBL/GenBank/DDBJ databases">
        <title>New Spironucleus salmonicida genome in near-complete chromosomes.</title>
        <authorList>
            <person name="Xu F."/>
            <person name="Kurt Z."/>
            <person name="Jimenez-Gonzalez A."/>
            <person name="Astvaldsson A."/>
            <person name="Andersson J.O."/>
            <person name="Svard S.G."/>
        </authorList>
    </citation>
    <scope>NUCLEOTIDE SEQUENCE</scope>
    <source>
        <strain evidence="2">ATCC 50377</strain>
    </source>
</reference>
<keyword evidence="3" id="KW-1185">Reference proteome</keyword>
<dbReference type="VEuPathDB" id="GiardiaDB:SS50377_26146"/>
<organism evidence="1">
    <name type="scientific">Spironucleus salmonicida</name>
    <dbReference type="NCBI Taxonomy" id="348837"/>
    <lineage>
        <taxon>Eukaryota</taxon>
        <taxon>Metamonada</taxon>
        <taxon>Diplomonadida</taxon>
        <taxon>Hexamitidae</taxon>
        <taxon>Hexamitinae</taxon>
        <taxon>Spironucleus</taxon>
    </lineage>
</organism>
<evidence type="ECO:0000313" key="3">
    <source>
        <dbReference type="Proteomes" id="UP000018208"/>
    </source>
</evidence>
<proteinExistence type="predicted"/>
<dbReference type="EMBL" id="KI546050">
    <property type="protein sequence ID" value="EST47051.1"/>
    <property type="molecule type" value="Genomic_DNA"/>
</dbReference>
<dbReference type="Proteomes" id="UP000018208">
    <property type="component" value="Unassembled WGS sequence"/>
</dbReference>